<feature type="domain" description="DUF3447" evidence="2">
    <location>
        <begin position="194"/>
        <end position="267"/>
    </location>
</feature>
<dbReference type="SMART" id="SM00248">
    <property type="entry name" value="ANK"/>
    <property type="match status" value="4"/>
</dbReference>
<dbReference type="eggNOG" id="KOG4412">
    <property type="taxonomic scope" value="Eukaryota"/>
</dbReference>
<dbReference type="Pfam" id="PF11929">
    <property type="entry name" value="DUF3447"/>
    <property type="match status" value="1"/>
</dbReference>
<dbReference type="PROSITE" id="PS50088">
    <property type="entry name" value="ANK_REPEAT"/>
    <property type="match status" value="1"/>
</dbReference>
<gene>
    <name evidence="3" type="ORF">TVAG_233450</name>
</gene>
<dbReference type="InterPro" id="IPR002110">
    <property type="entry name" value="Ankyrin_rpt"/>
</dbReference>
<protein>
    <recommendedName>
        <fullName evidence="2">DUF3447 domain-containing protein</fullName>
    </recommendedName>
</protein>
<proteinExistence type="predicted"/>
<dbReference type="OrthoDB" id="1577640at2759"/>
<organism evidence="3 4">
    <name type="scientific">Trichomonas vaginalis (strain ATCC PRA-98 / G3)</name>
    <dbReference type="NCBI Taxonomy" id="412133"/>
    <lineage>
        <taxon>Eukaryota</taxon>
        <taxon>Metamonada</taxon>
        <taxon>Parabasalia</taxon>
        <taxon>Trichomonadida</taxon>
        <taxon>Trichomonadidae</taxon>
        <taxon>Trichomonas</taxon>
    </lineage>
</organism>
<sequence>MNPDNLENLTPNDLIGIYADYIDALRCIYQLTPDNVENTFIKVKDILLNKYKFDIDNIFPIVVRALYLRDSYMKSYLQLYDLINSLDNYEHLRRNVYRFKDIITAIENNEIITNDQYFELYKPNSIFNAIMNDDVTTLAYITNQPDFNINITIEKDFFGKNSNINLLEACSYYGSEKCYLYLRENNNFEPSNLSIALSFLGGNPRIINESLPLIEEDNLDKCAEYVIASHNIDFLIYLINNFELSKMVLDHMIRHMCHYCNLEALLIFLNFGLINEFVYLIYRFSNDDLALYFFKKFKESAIKRFPIFSAMQDRLSKTVKYAIECGFNIEETNDIQKGILHYAAEYDLKEIVELAMSRKLDINKKDDNGYTPLHYGVRTGKDMVGLLISYGADVNAKTNRNQTPLILAHGNKDIVEILVSHGAVVNKK</sequence>
<feature type="repeat" description="ANK" evidence="1">
    <location>
        <begin position="368"/>
        <end position="399"/>
    </location>
</feature>
<dbReference type="STRING" id="5722.A2FPH9"/>
<dbReference type="InterPro" id="IPR020683">
    <property type="entry name" value="DUF3447"/>
</dbReference>
<dbReference type="KEGG" id="tva:4750897"/>
<dbReference type="InterPro" id="IPR036770">
    <property type="entry name" value="Ankyrin_rpt-contain_sf"/>
</dbReference>
<dbReference type="VEuPathDB" id="TrichDB:TVAG_233450"/>
<accession>A2FPH9</accession>
<dbReference type="SUPFAM" id="SSF48403">
    <property type="entry name" value="Ankyrin repeat"/>
    <property type="match status" value="1"/>
</dbReference>
<dbReference type="AlphaFoldDB" id="A2FPH9"/>
<dbReference type="RefSeq" id="XP_001306110.1">
    <property type="nucleotide sequence ID" value="XM_001306109.1"/>
</dbReference>
<keyword evidence="4" id="KW-1185">Reference proteome</keyword>
<dbReference type="Proteomes" id="UP000001542">
    <property type="component" value="Unassembled WGS sequence"/>
</dbReference>
<dbReference type="PRINTS" id="PR01415">
    <property type="entry name" value="ANKYRIN"/>
</dbReference>
<evidence type="ECO:0000313" key="4">
    <source>
        <dbReference type="Proteomes" id="UP000001542"/>
    </source>
</evidence>
<keyword evidence="1" id="KW-0040">ANK repeat</keyword>
<dbReference type="Pfam" id="PF12796">
    <property type="entry name" value="Ank_2"/>
    <property type="match status" value="1"/>
</dbReference>
<reference evidence="3" key="1">
    <citation type="submission" date="2006-10" db="EMBL/GenBank/DDBJ databases">
        <authorList>
            <person name="Amadeo P."/>
            <person name="Zhao Q."/>
            <person name="Wortman J."/>
            <person name="Fraser-Liggett C."/>
            <person name="Carlton J."/>
        </authorList>
    </citation>
    <scope>NUCLEOTIDE SEQUENCE</scope>
    <source>
        <strain evidence="3">G3</strain>
    </source>
</reference>
<evidence type="ECO:0000256" key="1">
    <source>
        <dbReference type="PROSITE-ProRule" id="PRU00023"/>
    </source>
</evidence>
<dbReference type="PANTHER" id="PTHR24182:SF13">
    <property type="entry name" value="LD18443P"/>
    <property type="match status" value="1"/>
</dbReference>
<dbReference type="PANTHER" id="PTHR24182">
    <property type="entry name" value="ANKYRIN REPEAT AND SOCS BOX CONTAINING 4"/>
    <property type="match status" value="1"/>
</dbReference>
<evidence type="ECO:0000313" key="3">
    <source>
        <dbReference type="EMBL" id="EAX93180.1"/>
    </source>
</evidence>
<dbReference type="InParanoid" id="A2FPH9"/>
<name>A2FPH9_TRIV3</name>
<dbReference type="Gene3D" id="1.25.40.20">
    <property type="entry name" value="Ankyrin repeat-containing domain"/>
    <property type="match status" value="1"/>
</dbReference>
<dbReference type="VEuPathDB" id="TrichDB:TVAGG3_0573640"/>
<reference evidence="3" key="2">
    <citation type="journal article" date="2007" name="Science">
        <title>Draft genome sequence of the sexually transmitted pathogen Trichomonas vaginalis.</title>
        <authorList>
            <person name="Carlton J.M."/>
            <person name="Hirt R.P."/>
            <person name="Silva J.C."/>
            <person name="Delcher A.L."/>
            <person name="Schatz M."/>
            <person name="Zhao Q."/>
            <person name="Wortman J.R."/>
            <person name="Bidwell S.L."/>
            <person name="Alsmark U.C.M."/>
            <person name="Besteiro S."/>
            <person name="Sicheritz-Ponten T."/>
            <person name="Noel C.J."/>
            <person name="Dacks J.B."/>
            <person name="Foster P.G."/>
            <person name="Simillion C."/>
            <person name="Van de Peer Y."/>
            <person name="Miranda-Saavedra D."/>
            <person name="Barton G.J."/>
            <person name="Westrop G.D."/>
            <person name="Mueller S."/>
            <person name="Dessi D."/>
            <person name="Fiori P.L."/>
            <person name="Ren Q."/>
            <person name="Paulsen I."/>
            <person name="Zhang H."/>
            <person name="Bastida-Corcuera F.D."/>
            <person name="Simoes-Barbosa A."/>
            <person name="Brown M.T."/>
            <person name="Hayes R.D."/>
            <person name="Mukherjee M."/>
            <person name="Okumura C.Y."/>
            <person name="Schneider R."/>
            <person name="Smith A.J."/>
            <person name="Vanacova S."/>
            <person name="Villalvazo M."/>
            <person name="Haas B.J."/>
            <person name="Pertea M."/>
            <person name="Feldblyum T.V."/>
            <person name="Utterback T.R."/>
            <person name="Shu C.L."/>
            <person name="Osoegawa K."/>
            <person name="de Jong P.J."/>
            <person name="Hrdy I."/>
            <person name="Horvathova L."/>
            <person name="Zubacova Z."/>
            <person name="Dolezal P."/>
            <person name="Malik S.B."/>
            <person name="Logsdon J.M. Jr."/>
            <person name="Henze K."/>
            <person name="Gupta A."/>
            <person name="Wang C.C."/>
            <person name="Dunne R.L."/>
            <person name="Upcroft J.A."/>
            <person name="Upcroft P."/>
            <person name="White O."/>
            <person name="Salzberg S.L."/>
            <person name="Tang P."/>
            <person name="Chiu C.-H."/>
            <person name="Lee Y.-S."/>
            <person name="Embley T.M."/>
            <person name="Coombs G.H."/>
            <person name="Mottram J.C."/>
            <person name="Tachezy J."/>
            <person name="Fraser-Liggett C.M."/>
            <person name="Johnson P.J."/>
        </authorList>
    </citation>
    <scope>NUCLEOTIDE SEQUENCE [LARGE SCALE GENOMIC DNA]</scope>
    <source>
        <strain evidence="3">G3</strain>
    </source>
</reference>
<evidence type="ECO:0000259" key="2">
    <source>
        <dbReference type="Pfam" id="PF11929"/>
    </source>
</evidence>
<dbReference type="PROSITE" id="PS50297">
    <property type="entry name" value="ANK_REP_REGION"/>
    <property type="match status" value="1"/>
</dbReference>
<dbReference type="EMBL" id="DS113926">
    <property type="protein sequence ID" value="EAX93180.1"/>
    <property type="molecule type" value="Genomic_DNA"/>
</dbReference>
<dbReference type="SMR" id="A2FPH9"/>